<name>A0A085M1W2_9BILA</name>
<accession>A0A085M1W2</accession>
<dbReference type="Proteomes" id="UP000030764">
    <property type="component" value="Unassembled WGS sequence"/>
</dbReference>
<keyword evidence="2" id="KW-1185">Reference proteome</keyword>
<sequence>MAFFWKSRILTLNGRIGGPFVGHNFAYVSVEMTEKSEPESISIVHGLPSMRTVMRILEDLTCRTLLSVYTSFEDLFTICVVSWHVRGEGFCLLVDFIGGVLHLQTFDMCPFLWQKLHSAFLNLQSLRLCEPPQEAQLFQKENPLEEFVS</sequence>
<organism evidence="1 2">
    <name type="scientific">Trichuris suis</name>
    <name type="common">pig whipworm</name>
    <dbReference type="NCBI Taxonomy" id="68888"/>
    <lineage>
        <taxon>Eukaryota</taxon>
        <taxon>Metazoa</taxon>
        <taxon>Ecdysozoa</taxon>
        <taxon>Nematoda</taxon>
        <taxon>Enoplea</taxon>
        <taxon>Dorylaimia</taxon>
        <taxon>Trichinellida</taxon>
        <taxon>Trichuridae</taxon>
        <taxon>Trichuris</taxon>
    </lineage>
</organism>
<dbReference type="AlphaFoldDB" id="A0A085M1W2"/>
<protein>
    <submittedName>
        <fullName evidence="1">Uncharacterized protein</fullName>
    </submittedName>
</protein>
<evidence type="ECO:0000313" key="2">
    <source>
        <dbReference type="Proteomes" id="UP000030764"/>
    </source>
</evidence>
<evidence type="ECO:0000313" key="1">
    <source>
        <dbReference type="EMBL" id="KFD51208.1"/>
    </source>
</evidence>
<reference evidence="1 2" key="1">
    <citation type="journal article" date="2014" name="Nat. Genet.">
        <title>Genome and transcriptome of the porcine whipworm Trichuris suis.</title>
        <authorList>
            <person name="Jex A.R."/>
            <person name="Nejsum P."/>
            <person name="Schwarz E.M."/>
            <person name="Hu L."/>
            <person name="Young N.D."/>
            <person name="Hall R.S."/>
            <person name="Korhonen P.K."/>
            <person name="Liao S."/>
            <person name="Thamsborg S."/>
            <person name="Xia J."/>
            <person name="Xu P."/>
            <person name="Wang S."/>
            <person name="Scheerlinck J.P."/>
            <person name="Hofmann A."/>
            <person name="Sternberg P.W."/>
            <person name="Wang J."/>
            <person name="Gasser R.B."/>
        </authorList>
    </citation>
    <scope>NUCLEOTIDE SEQUENCE [LARGE SCALE GENOMIC DNA]</scope>
    <source>
        <strain evidence="1">DCEP-RM93M</strain>
    </source>
</reference>
<gene>
    <name evidence="1" type="ORF">M513_07972</name>
</gene>
<proteinExistence type="predicted"/>
<dbReference type="EMBL" id="KL363242">
    <property type="protein sequence ID" value="KFD51208.1"/>
    <property type="molecule type" value="Genomic_DNA"/>
</dbReference>